<gene>
    <name evidence="1" type="ORF">BEMITA_LOCUS1026</name>
</gene>
<name>A0A9P0A002_BEMTA</name>
<dbReference type="AlphaFoldDB" id="A0A9P0A002"/>
<sequence>MNDLPFNVKYPILLFADDTSALVEGGDVILKAREVDDQASAWFNANNLTVNQSKTQALMYSAGSCNAPSIDYCILEDSNSIRLENSVEFLGIQIDKGLTWKEHTSKVMSIIGPCATCQEYLPFSVA</sequence>
<evidence type="ECO:0008006" key="3">
    <source>
        <dbReference type="Google" id="ProtNLM"/>
    </source>
</evidence>
<protein>
    <recommendedName>
        <fullName evidence="3">Reverse transcriptase domain-containing protein</fullName>
    </recommendedName>
</protein>
<accession>A0A9P0A002</accession>
<dbReference type="Proteomes" id="UP001152759">
    <property type="component" value="Chromosome 1"/>
</dbReference>
<reference evidence="1" key="1">
    <citation type="submission" date="2021-12" db="EMBL/GenBank/DDBJ databases">
        <authorList>
            <person name="King R."/>
        </authorList>
    </citation>
    <scope>NUCLEOTIDE SEQUENCE</scope>
</reference>
<evidence type="ECO:0000313" key="1">
    <source>
        <dbReference type="EMBL" id="CAH0381363.1"/>
    </source>
</evidence>
<dbReference type="EMBL" id="OU963862">
    <property type="protein sequence ID" value="CAH0381363.1"/>
    <property type="molecule type" value="Genomic_DNA"/>
</dbReference>
<evidence type="ECO:0000313" key="2">
    <source>
        <dbReference type="Proteomes" id="UP001152759"/>
    </source>
</evidence>
<keyword evidence="2" id="KW-1185">Reference proteome</keyword>
<proteinExistence type="predicted"/>
<organism evidence="1 2">
    <name type="scientific">Bemisia tabaci</name>
    <name type="common">Sweetpotato whitefly</name>
    <name type="synonym">Aleurodes tabaci</name>
    <dbReference type="NCBI Taxonomy" id="7038"/>
    <lineage>
        <taxon>Eukaryota</taxon>
        <taxon>Metazoa</taxon>
        <taxon>Ecdysozoa</taxon>
        <taxon>Arthropoda</taxon>
        <taxon>Hexapoda</taxon>
        <taxon>Insecta</taxon>
        <taxon>Pterygota</taxon>
        <taxon>Neoptera</taxon>
        <taxon>Paraneoptera</taxon>
        <taxon>Hemiptera</taxon>
        <taxon>Sternorrhyncha</taxon>
        <taxon>Aleyrodoidea</taxon>
        <taxon>Aleyrodidae</taxon>
        <taxon>Aleyrodinae</taxon>
        <taxon>Bemisia</taxon>
    </lineage>
</organism>